<dbReference type="EMBL" id="GGEC01029900">
    <property type="protein sequence ID" value="MBX10384.1"/>
    <property type="molecule type" value="Transcribed_RNA"/>
</dbReference>
<organism evidence="1">
    <name type="scientific">Rhizophora mucronata</name>
    <name type="common">Asiatic mangrove</name>
    <dbReference type="NCBI Taxonomy" id="61149"/>
    <lineage>
        <taxon>Eukaryota</taxon>
        <taxon>Viridiplantae</taxon>
        <taxon>Streptophyta</taxon>
        <taxon>Embryophyta</taxon>
        <taxon>Tracheophyta</taxon>
        <taxon>Spermatophyta</taxon>
        <taxon>Magnoliopsida</taxon>
        <taxon>eudicotyledons</taxon>
        <taxon>Gunneridae</taxon>
        <taxon>Pentapetalae</taxon>
        <taxon>rosids</taxon>
        <taxon>fabids</taxon>
        <taxon>Malpighiales</taxon>
        <taxon>Rhizophoraceae</taxon>
        <taxon>Rhizophora</taxon>
    </lineage>
</organism>
<protein>
    <submittedName>
        <fullName evidence="1">Uncharacterized protein MANES_14G078500</fullName>
    </submittedName>
</protein>
<name>A0A2P2KXE3_RHIMU</name>
<proteinExistence type="predicted"/>
<reference evidence="1" key="1">
    <citation type="submission" date="2018-02" db="EMBL/GenBank/DDBJ databases">
        <title>Rhizophora mucronata_Transcriptome.</title>
        <authorList>
            <person name="Meera S.P."/>
            <person name="Sreeshan A."/>
            <person name="Augustine A."/>
        </authorList>
    </citation>
    <scope>NUCLEOTIDE SEQUENCE</scope>
    <source>
        <tissue evidence="1">Leaf</tissue>
    </source>
</reference>
<evidence type="ECO:0000313" key="1">
    <source>
        <dbReference type="EMBL" id="MBX10384.1"/>
    </source>
</evidence>
<dbReference type="AlphaFoldDB" id="A0A2P2KXE3"/>
<sequence length="110" mass="12921">MPSHNRDIHINEIEILLLSNKCVCPHNIKRSNTKELLRIINTLLLQDFSSNWHRRVDWITDNVDESIRAVISNSLYQGHDYVGINAEQIITGHTRLSWNSSRYDNNIYTF</sequence>
<accession>A0A2P2KXE3</accession>